<dbReference type="Proteomes" id="UP001596002">
    <property type="component" value="Unassembled WGS sequence"/>
</dbReference>
<comment type="subcellular location">
    <subcellularLocation>
        <location evidence="1">Cell membrane</location>
    </subcellularLocation>
</comment>
<evidence type="ECO:0000313" key="8">
    <source>
        <dbReference type="Proteomes" id="UP001596002"/>
    </source>
</evidence>
<evidence type="ECO:0000256" key="5">
    <source>
        <dbReference type="ARBA" id="ARBA00023136"/>
    </source>
</evidence>
<dbReference type="EMBL" id="JBHSHC010000112">
    <property type="protein sequence ID" value="MFC4768797.1"/>
    <property type="molecule type" value="Genomic_DNA"/>
</dbReference>
<keyword evidence="7" id="KW-0969">Cilium</keyword>
<evidence type="ECO:0000256" key="6">
    <source>
        <dbReference type="SAM" id="Phobius"/>
    </source>
</evidence>
<accession>A0ABV9Q6A9</accession>
<evidence type="ECO:0000256" key="3">
    <source>
        <dbReference type="ARBA" id="ARBA00022692"/>
    </source>
</evidence>
<organism evidence="7 8">
    <name type="scientific">Effusibacillus consociatus</name>
    <dbReference type="NCBI Taxonomy" id="1117041"/>
    <lineage>
        <taxon>Bacteria</taxon>
        <taxon>Bacillati</taxon>
        <taxon>Bacillota</taxon>
        <taxon>Bacilli</taxon>
        <taxon>Bacillales</taxon>
        <taxon>Alicyclobacillaceae</taxon>
        <taxon>Effusibacillus</taxon>
    </lineage>
</organism>
<gene>
    <name evidence="7" type="ORF">ACFO8Q_15735</name>
</gene>
<sequence length="184" mass="20613">MALDDNVSKMIERGNGQGGGIQSPPVGGDGNGWSLFLGIVEMILVLGLLAAVIFLLIKFLAVKTNPGRVYPMMRTISVHPLTSNRTIHMVSLEDRVYVVGVGEEVTLLEVIKDQELVERLKNQSAVVGSPDLPAWLPKWLPIQKKSEVEEDTESLPFYETLQSKLQQMKDQRKKIRKWDSDENE</sequence>
<evidence type="ECO:0000256" key="4">
    <source>
        <dbReference type="ARBA" id="ARBA00022989"/>
    </source>
</evidence>
<evidence type="ECO:0000313" key="7">
    <source>
        <dbReference type="EMBL" id="MFC4768797.1"/>
    </source>
</evidence>
<dbReference type="RefSeq" id="WP_380026746.1">
    <property type="nucleotide sequence ID" value="NZ_JBHSHC010000112.1"/>
</dbReference>
<evidence type="ECO:0000256" key="2">
    <source>
        <dbReference type="ARBA" id="ARBA00022475"/>
    </source>
</evidence>
<keyword evidence="4 6" id="KW-1133">Transmembrane helix</keyword>
<reference evidence="8" key="1">
    <citation type="journal article" date="2019" name="Int. J. Syst. Evol. Microbiol.">
        <title>The Global Catalogue of Microorganisms (GCM) 10K type strain sequencing project: providing services to taxonomists for standard genome sequencing and annotation.</title>
        <authorList>
            <consortium name="The Broad Institute Genomics Platform"/>
            <consortium name="The Broad Institute Genome Sequencing Center for Infectious Disease"/>
            <person name="Wu L."/>
            <person name="Ma J."/>
        </authorList>
    </citation>
    <scope>NUCLEOTIDE SEQUENCE [LARGE SCALE GENOMIC DNA]</scope>
    <source>
        <strain evidence="8">WYCCWR 12678</strain>
    </source>
</reference>
<proteinExistence type="predicted"/>
<keyword evidence="3 6" id="KW-0812">Transmembrane</keyword>
<dbReference type="Pfam" id="PF04347">
    <property type="entry name" value="FliO"/>
    <property type="match status" value="1"/>
</dbReference>
<keyword evidence="7" id="KW-0282">Flagellum</keyword>
<keyword evidence="2" id="KW-1003">Cell membrane</keyword>
<comment type="caution">
    <text evidence="7">The sequence shown here is derived from an EMBL/GenBank/DDBJ whole genome shotgun (WGS) entry which is preliminary data.</text>
</comment>
<keyword evidence="5 6" id="KW-0472">Membrane</keyword>
<protein>
    <submittedName>
        <fullName evidence="7">Flagellar biosynthetic protein FliO</fullName>
    </submittedName>
</protein>
<evidence type="ECO:0000256" key="1">
    <source>
        <dbReference type="ARBA" id="ARBA00004236"/>
    </source>
</evidence>
<feature type="transmembrane region" description="Helical" evidence="6">
    <location>
        <begin position="33"/>
        <end position="57"/>
    </location>
</feature>
<dbReference type="InterPro" id="IPR022781">
    <property type="entry name" value="Flagellar_biosynth_FliO"/>
</dbReference>
<name>A0ABV9Q6A9_9BACL</name>
<keyword evidence="7" id="KW-0966">Cell projection</keyword>
<keyword evidence="8" id="KW-1185">Reference proteome</keyword>